<reference evidence="2" key="2">
    <citation type="submission" date="2020-09" db="EMBL/GenBank/DDBJ databases">
        <authorList>
            <person name="Sun Q."/>
            <person name="Ohkuma M."/>
        </authorList>
    </citation>
    <scope>NUCLEOTIDE SEQUENCE</scope>
    <source>
        <strain evidence="2">JCM 3313</strain>
    </source>
</reference>
<keyword evidence="3" id="KW-1185">Reference proteome</keyword>
<dbReference type="AlphaFoldDB" id="A0A918EF30"/>
<proteinExistence type="predicted"/>
<accession>A0A918EF30</accession>
<organism evidence="2 3">
    <name type="scientific">Saccharothrix coeruleofusca</name>
    <dbReference type="NCBI Taxonomy" id="33919"/>
    <lineage>
        <taxon>Bacteria</taxon>
        <taxon>Bacillati</taxon>
        <taxon>Actinomycetota</taxon>
        <taxon>Actinomycetes</taxon>
        <taxon>Pseudonocardiales</taxon>
        <taxon>Pseudonocardiaceae</taxon>
        <taxon>Saccharothrix</taxon>
    </lineage>
</organism>
<keyword evidence="1" id="KW-0812">Transmembrane</keyword>
<feature type="transmembrane region" description="Helical" evidence="1">
    <location>
        <begin position="31"/>
        <end position="48"/>
    </location>
</feature>
<keyword evidence="1" id="KW-1133">Transmembrane helix</keyword>
<evidence type="ECO:0000313" key="3">
    <source>
        <dbReference type="Proteomes" id="UP000639606"/>
    </source>
</evidence>
<protein>
    <submittedName>
        <fullName evidence="2">Uncharacterized protein</fullName>
    </submittedName>
</protein>
<gene>
    <name evidence="2" type="ORF">GCM10010185_50160</name>
</gene>
<comment type="caution">
    <text evidence="2">The sequence shown here is derived from an EMBL/GenBank/DDBJ whole genome shotgun (WGS) entry which is preliminary data.</text>
</comment>
<name>A0A918EF30_9PSEU</name>
<dbReference type="Proteomes" id="UP000639606">
    <property type="component" value="Unassembled WGS sequence"/>
</dbReference>
<evidence type="ECO:0000313" key="2">
    <source>
        <dbReference type="EMBL" id="GGP71095.1"/>
    </source>
</evidence>
<reference evidence="2" key="1">
    <citation type="journal article" date="2014" name="Int. J. Syst. Evol. Microbiol.">
        <title>Complete genome sequence of Corynebacterium casei LMG S-19264T (=DSM 44701T), isolated from a smear-ripened cheese.</title>
        <authorList>
            <consortium name="US DOE Joint Genome Institute (JGI-PGF)"/>
            <person name="Walter F."/>
            <person name="Albersmeier A."/>
            <person name="Kalinowski J."/>
            <person name="Ruckert C."/>
        </authorList>
    </citation>
    <scope>NUCLEOTIDE SEQUENCE</scope>
    <source>
        <strain evidence="2">JCM 3313</strain>
    </source>
</reference>
<sequence length="106" mass="10845">MHVTPVVRLSTGIAGPITRALPGSPGGHVEHVLLGYGVTVVCAVYVVARSRATGSARWWCCRAGRDRGELDAAAEGAVEDAEDLLAQAARTTTAASWPSCATEGGA</sequence>
<evidence type="ECO:0000256" key="1">
    <source>
        <dbReference type="SAM" id="Phobius"/>
    </source>
</evidence>
<dbReference type="EMBL" id="BMRG01000012">
    <property type="protein sequence ID" value="GGP71095.1"/>
    <property type="molecule type" value="Genomic_DNA"/>
</dbReference>
<keyword evidence="1" id="KW-0472">Membrane</keyword>